<evidence type="ECO:0000313" key="2">
    <source>
        <dbReference type="Proteomes" id="UP000001055"/>
    </source>
</evidence>
<dbReference type="AlphaFoldDB" id="Q0V423"/>
<dbReference type="EMBL" id="CH445326">
    <property type="protein sequence ID" value="EAT90890.1"/>
    <property type="molecule type" value="Genomic_DNA"/>
</dbReference>
<dbReference type="KEGG" id="pno:SNOG_01241"/>
<name>Q0V423_PHANO</name>
<accession>Q0V423</accession>
<gene>
    <name evidence="1" type="ORF">SNOG_01241</name>
</gene>
<dbReference type="InParanoid" id="Q0V423"/>
<reference evidence="2" key="1">
    <citation type="journal article" date="2007" name="Plant Cell">
        <title>Dothideomycete-plant interactions illuminated by genome sequencing and EST analysis of the wheat pathogen Stagonospora nodorum.</title>
        <authorList>
            <person name="Hane J.K."/>
            <person name="Lowe R.G."/>
            <person name="Solomon P.S."/>
            <person name="Tan K.C."/>
            <person name="Schoch C.L."/>
            <person name="Spatafora J.W."/>
            <person name="Crous P.W."/>
            <person name="Kodira C."/>
            <person name="Birren B.W."/>
            <person name="Galagan J.E."/>
            <person name="Torriani S.F."/>
            <person name="McDonald B.A."/>
            <person name="Oliver R.P."/>
        </authorList>
    </citation>
    <scope>NUCLEOTIDE SEQUENCE [LARGE SCALE GENOMIC DNA]</scope>
    <source>
        <strain evidence="2">SN15 / ATCC MYA-4574 / FGSC 10173</strain>
    </source>
</reference>
<dbReference type="Proteomes" id="UP000001055">
    <property type="component" value="Unassembled WGS sequence"/>
</dbReference>
<organism evidence="1 2">
    <name type="scientific">Phaeosphaeria nodorum (strain SN15 / ATCC MYA-4574 / FGSC 10173)</name>
    <name type="common">Glume blotch fungus</name>
    <name type="synonym">Parastagonospora nodorum</name>
    <dbReference type="NCBI Taxonomy" id="321614"/>
    <lineage>
        <taxon>Eukaryota</taxon>
        <taxon>Fungi</taxon>
        <taxon>Dikarya</taxon>
        <taxon>Ascomycota</taxon>
        <taxon>Pezizomycotina</taxon>
        <taxon>Dothideomycetes</taxon>
        <taxon>Pleosporomycetidae</taxon>
        <taxon>Pleosporales</taxon>
        <taxon>Pleosporineae</taxon>
        <taxon>Phaeosphaeriaceae</taxon>
        <taxon>Parastagonospora</taxon>
    </lineage>
</organism>
<evidence type="ECO:0000313" key="1">
    <source>
        <dbReference type="EMBL" id="EAT90890.1"/>
    </source>
</evidence>
<proteinExistence type="predicted"/>
<protein>
    <submittedName>
        <fullName evidence="1">Uncharacterized protein</fullName>
    </submittedName>
</protein>
<dbReference type="GeneID" id="5968735"/>
<dbReference type="RefSeq" id="XP_001791890.1">
    <property type="nucleotide sequence ID" value="XM_001791838.1"/>
</dbReference>
<sequence length="58" mass="6317">MQYVKAMAAARVMKDSPQTVLCERHANMIIVCPGPVVWVRRSGEPSASTSHNATSGCW</sequence>